<name>A0A812SQH4_9DINO</name>
<dbReference type="AlphaFoldDB" id="A0A812SQH4"/>
<proteinExistence type="predicted"/>
<accession>A0A812SQH4</accession>
<evidence type="ECO:0000313" key="2">
    <source>
        <dbReference type="Proteomes" id="UP000604046"/>
    </source>
</evidence>
<reference evidence="1" key="1">
    <citation type="submission" date="2021-02" db="EMBL/GenBank/DDBJ databases">
        <authorList>
            <person name="Dougan E. K."/>
            <person name="Rhodes N."/>
            <person name="Thang M."/>
            <person name="Chan C."/>
        </authorList>
    </citation>
    <scope>NUCLEOTIDE SEQUENCE</scope>
</reference>
<evidence type="ECO:0000313" key="1">
    <source>
        <dbReference type="EMBL" id="CAE7495607.1"/>
    </source>
</evidence>
<protein>
    <submittedName>
        <fullName evidence="1">Uncharacterized protein</fullName>
    </submittedName>
</protein>
<dbReference type="Proteomes" id="UP000604046">
    <property type="component" value="Unassembled WGS sequence"/>
</dbReference>
<dbReference type="EMBL" id="CAJNDS010002488">
    <property type="protein sequence ID" value="CAE7495607.1"/>
    <property type="molecule type" value="Genomic_DNA"/>
</dbReference>
<keyword evidence="2" id="KW-1185">Reference proteome</keyword>
<sequence length="401" mass="43409">MSAALSSRQKQLTAKADAAAWNRQLAGALPWARAVLISEAEAGARAFLAAVPHLLRRMDPAVFVAELRHRLLVPEAAEDMWCPECDGIMDCHSLHAGVCIAGGERTQRHNAVRNLLCSWADRAGLQPERERPGLLLPQRPGEVGLERRRPADVYLPSFQGSPTALDVAVTACQRMETLTEAGRHAGAAAAAYARTKESHLDTAQICAAQGVKFQPMVLESTGTWEPGASRVLWNIARAAAAREGSQAALLHSQLLQELCVAARSHRGRAVLRRRAALGTDCTNQVLRAAEPLLFWLYGHVLHSTAILFSQRAGTGHSLGELLLLRATVILARDTLKLQQQWAEYSQQKAEMGVEDAAQATSTTVEAVQALGPSSNTSAAPEMQLDVEQHLTQLLQRELGHA</sequence>
<organism evidence="1 2">
    <name type="scientific">Symbiodinium natans</name>
    <dbReference type="NCBI Taxonomy" id="878477"/>
    <lineage>
        <taxon>Eukaryota</taxon>
        <taxon>Sar</taxon>
        <taxon>Alveolata</taxon>
        <taxon>Dinophyceae</taxon>
        <taxon>Suessiales</taxon>
        <taxon>Symbiodiniaceae</taxon>
        <taxon>Symbiodinium</taxon>
    </lineage>
</organism>
<comment type="caution">
    <text evidence="1">The sequence shown here is derived from an EMBL/GenBank/DDBJ whole genome shotgun (WGS) entry which is preliminary data.</text>
</comment>
<gene>
    <name evidence="1" type="ORF">SNAT2548_LOCUS27761</name>
</gene>